<reference evidence="3 4" key="1">
    <citation type="journal article" date="2018" name="Mol. Biol. Evol.">
        <title>Broad Genomic Sampling Reveals a Smut Pathogenic Ancestry of the Fungal Clade Ustilaginomycotina.</title>
        <authorList>
            <person name="Kijpornyongpan T."/>
            <person name="Mondo S.J."/>
            <person name="Barry K."/>
            <person name="Sandor L."/>
            <person name="Lee J."/>
            <person name="Lipzen A."/>
            <person name="Pangilinan J."/>
            <person name="LaButti K."/>
            <person name="Hainaut M."/>
            <person name="Henrissat B."/>
            <person name="Grigoriev I.V."/>
            <person name="Spatafora J.W."/>
            <person name="Aime M.C."/>
        </authorList>
    </citation>
    <scope>NUCLEOTIDE SEQUENCE [LARGE SCALE GENOMIC DNA]</scope>
    <source>
        <strain evidence="3 4">MCA 4198</strain>
    </source>
</reference>
<dbReference type="OrthoDB" id="262547at2759"/>
<keyword evidence="2" id="KW-0812">Transmembrane</keyword>
<dbReference type="GeneID" id="37042842"/>
<dbReference type="RefSeq" id="XP_025378440.1">
    <property type="nucleotide sequence ID" value="XM_025520926.1"/>
</dbReference>
<evidence type="ECO:0008006" key="5">
    <source>
        <dbReference type="Google" id="ProtNLM"/>
    </source>
</evidence>
<dbReference type="InParanoid" id="A0A316YQ16"/>
<evidence type="ECO:0000256" key="1">
    <source>
        <dbReference type="SAM" id="MobiDB-lite"/>
    </source>
</evidence>
<dbReference type="Pfam" id="PF11735">
    <property type="entry name" value="CAP59_mtransfer"/>
    <property type="match status" value="1"/>
</dbReference>
<evidence type="ECO:0000256" key="2">
    <source>
        <dbReference type="SAM" id="Phobius"/>
    </source>
</evidence>
<dbReference type="EMBL" id="KZ819635">
    <property type="protein sequence ID" value="PWN91242.1"/>
    <property type="molecule type" value="Genomic_DNA"/>
</dbReference>
<keyword evidence="2" id="KW-1133">Transmembrane helix</keyword>
<organism evidence="3 4">
    <name type="scientific">Acaromyces ingoldii</name>
    <dbReference type="NCBI Taxonomy" id="215250"/>
    <lineage>
        <taxon>Eukaryota</taxon>
        <taxon>Fungi</taxon>
        <taxon>Dikarya</taxon>
        <taxon>Basidiomycota</taxon>
        <taxon>Ustilaginomycotina</taxon>
        <taxon>Exobasidiomycetes</taxon>
        <taxon>Exobasidiales</taxon>
        <taxon>Cryptobasidiaceae</taxon>
        <taxon>Acaromyces</taxon>
    </lineage>
</organism>
<dbReference type="PANTHER" id="PTHR34144">
    <property type="entry name" value="CHROMOSOME 8, WHOLE GENOME SHOTGUN SEQUENCE"/>
    <property type="match status" value="1"/>
</dbReference>
<feature type="transmembrane region" description="Helical" evidence="2">
    <location>
        <begin position="129"/>
        <end position="147"/>
    </location>
</feature>
<proteinExistence type="predicted"/>
<dbReference type="STRING" id="215250.A0A316YQ16"/>
<dbReference type="AlphaFoldDB" id="A0A316YQ16"/>
<sequence length="540" mass="60954">MLGKQQSKGYDRIPTEADEDEKPYDVDIEPVHDDNDELLLAARGAQRHGRQPRCTWIIDKRFTVPLICLVVTLVLSIHFDCPSTLYLYLAYLFVGFPMDIAYELYPRATNTDNGGANVSKSRRIGKLRAVHLAKLLAAFSIWCWALASPLLGLTLHPGPIGDSQVGMPSSLLLKPLATTTATRPTTPTHRPQGPIFLAANLYNSAHLFPRFTSSLLDLIDTLGGPSNIYVSLYESNSADGGQMQHHLADLDSVLAARNVSRRIHWGGDTFREERVGKEDRKRGRIRYLAKVRNEALRPLDEGLRGIDGRDFTKVLWLNDIVFDAPSIMTLLDTMGGAYDLACAFDYIPLGLYDTWVTRDVEGFRTKPLWPYFERQSDVEKLQRGQPISVNSCWNGAAAFDAKWFVLPANSSGGARTSTIRFRTSSKCHSSECLLASLDIHKHHRSLDPTSRPRIYMNPLVSVAYEARIYFLYNGLMKWTIVQPWHVVWEGWVSSWLFKRWTDVGRKEPSCREAFKDDWAPPPPPYSEGEERTAIIKAASR</sequence>
<keyword evidence="2" id="KW-0472">Membrane</keyword>
<dbReference type="InterPro" id="IPR021047">
    <property type="entry name" value="Mannosyltransferase_CMT1"/>
</dbReference>
<evidence type="ECO:0000313" key="3">
    <source>
        <dbReference type="EMBL" id="PWN91242.1"/>
    </source>
</evidence>
<feature type="region of interest" description="Disordered" evidence="1">
    <location>
        <begin position="1"/>
        <end position="24"/>
    </location>
</feature>
<feature type="transmembrane region" description="Helical" evidence="2">
    <location>
        <begin position="62"/>
        <end position="79"/>
    </location>
</feature>
<accession>A0A316YQ16</accession>
<protein>
    <recommendedName>
        <fullName evidence="5">Glycosyltransferase family 69 protein</fullName>
    </recommendedName>
</protein>
<gene>
    <name evidence="3" type="ORF">FA10DRAFT_265112</name>
</gene>
<evidence type="ECO:0000313" key="4">
    <source>
        <dbReference type="Proteomes" id="UP000245768"/>
    </source>
</evidence>
<feature type="transmembrane region" description="Helical" evidence="2">
    <location>
        <begin position="85"/>
        <end position="105"/>
    </location>
</feature>
<name>A0A316YQ16_9BASI</name>
<dbReference type="Proteomes" id="UP000245768">
    <property type="component" value="Unassembled WGS sequence"/>
</dbReference>
<keyword evidence="4" id="KW-1185">Reference proteome</keyword>
<dbReference type="PANTHER" id="PTHR34144:SF7">
    <property type="entry name" value="EXPORT PROTEIN (CAP59), PUTATIVE (AFU_ORTHOLOGUE AFUA_7G05020)-RELATED"/>
    <property type="match status" value="1"/>
</dbReference>